<proteinExistence type="predicted"/>
<feature type="transmembrane region" description="Helical" evidence="5">
    <location>
        <begin position="221"/>
        <end position="239"/>
    </location>
</feature>
<feature type="domain" description="ABC-2 type transporter transmembrane" evidence="6">
    <location>
        <begin position="6"/>
        <end position="209"/>
    </location>
</feature>
<feature type="transmembrane region" description="Helical" evidence="5">
    <location>
        <begin position="162"/>
        <end position="182"/>
    </location>
</feature>
<feature type="transmembrane region" description="Helical" evidence="5">
    <location>
        <begin position="95"/>
        <end position="123"/>
    </location>
</feature>
<feature type="transmembrane region" description="Helical" evidence="5">
    <location>
        <begin position="17"/>
        <end position="38"/>
    </location>
</feature>
<evidence type="ECO:0000259" key="6">
    <source>
        <dbReference type="Pfam" id="PF01061"/>
    </source>
</evidence>
<evidence type="ECO:0000256" key="3">
    <source>
        <dbReference type="ARBA" id="ARBA00022989"/>
    </source>
</evidence>
<dbReference type="PANTHER" id="PTHR43027">
    <property type="entry name" value="DOXORUBICIN RESISTANCE ABC TRANSPORTER PERMEASE PROTEIN DRRC-RELATED"/>
    <property type="match status" value="1"/>
</dbReference>
<dbReference type="EMBL" id="JAUSWG010000003">
    <property type="protein sequence ID" value="MDQ0555877.1"/>
    <property type="molecule type" value="Genomic_DNA"/>
</dbReference>
<dbReference type="InterPro" id="IPR000412">
    <property type="entry name" value="ABC_2_transport"/>
</dbReference>
<keyword evidence="2 5" id="KW-0812">Transmembrane</keyword>
<sequence length="246" mass="27966">MILTQIKYDLKMFTRELFYLAFTVILPPVSYIIMGQMFGGNTYNGGMSYAQIYTPSFIILISFSVIFFAFGFDQVMNRSFGIERRLLITPITDKVLLISAIVKTIIITSMGFFLISLIGIFVYDLKLTVPHYLISYVSLMGLNALLLVFSHALYKNFNDMKSALVTSIVLFQVVMFTGGFSIPVEQLPKFMKVIANINPVYHISQIYMKIWNESFEINKDTINSLLFLAAVLVISLLVIKFSKKKG</sequence>
<evidence type="ECO:0000256" key="1">
    <source>
        <dbReference type="ARBA" id="ARBA00004141"/>
    </source>
</evidence>
<reference evidence="7 8" key="1">
    <citation type="submission" date="2023-07" db="EMBL/GenBank/DDBJ databases">
        <title>Genomic Encyclopedia of Type Strains, Phase IV (KMG-IV): sequencing the most valuable type-strain genomes for metagenomic binning, comparative biology and taxonomic classification.</title>
        <authorList>
            <person name="Goeker M."/>
        </authorList>
    </citation>
    <scope>NUCLEOTIDE SEQUENCE [LARGE SCALE GENOMIC DNA]</scope>
    <source>
        <strain evidence="7 8">DSM 15049</strain>
    </source>
</reference>
<feature type="transmembrane region" description="Helical" evidence="5">
    <location>
        <begin position="50"/>
        <end position="75"/>
    </location>
</feature>
<dbReference type="InterPro" id="IPR013525">
    <property type="entry name" value="ABC2_TM"/>
</dbReference>
<evidence type="ECO:0000256" key="4">
    <source>
        <dbReference type="ARBA" id="ARBA00023136"/>
    </source>
</evidence>
<gene>
    <name evidence="7" type="ORF">QOZ92_000990</name>
</gene>
<evidence type="ECO:0000313" key="8">
    <source>
        <dbReference type="Proteomes" id="UP001232584"/>
    </source>
</evidence>
<keyword evidence="4 5" id="KW-0472">Membrane</keyword>
<dbReference type="PIRSF" id="PIRSF006648">
    <property type="entry name" value="DrrB"/>
    <property type="match status" value="1"/>
</dbReference>
<dbReference type="PANTHER" id="PTHR43027:SF1">
    <property type="entry name" value="DOXORUBICIN RESISTANCE ABC TRANSPORTER PERMEASE PROTEIN DRRC-RELATED"/>
    <property type="match status" value="1"/>
</dbReference>
<feature type="transmembrane region" description="Helical" evidence="5">
    <location>
        <begin position="129"/>
        <end position="150"/>
    </location>
</feature>
<dbReference type="InterPro" id="IPR052902">
    <property type="entry name" value="ABC-2_transporter"/>
</dbReference>
<dbReference type="Proteomes" id="UP001232584">
    <property type="component" value="Unassembled WGS sequence"/>
</dbReference>
<protein>
    <submittedName>
        <fullName evidence="7">ABC-2 type transport system permease protein</fullName>
    </submittedName>
</protein>
<dbReference type="RefSeq" id="WP_307503967.1">
    <property type="nucleotide sequence ID" value="NZ_BAAACE010000001.1"/>
</dbReference>
<accession>A0ABU0MYA1</accession>
<keyword evidence="8" id="KW-1185">Reference proteome</keyword>
<dbReference type="Pfam" id="PF01061">
    <property type="entry name" value="ABC2_membrane"/>
    <property type="match status" value="1"/>
</dbReference>
<evidence type="ECO:0000256" key="5">
    <source>
        <dbReference type="SAM" id="Phobius"/>
    </source>
</evidence>
<evidence type="ECO:0000313" key="7">
    <source>
        <dbReference type="EMBL" id="MDQ0555877.1"/>
    </source>
</evidence>
<comment type="caution">
    <text evidence="7">The sequence shown here is derived from an EMBL/GenBank/DDBJ whole genome shotgun (WGS) entry which is preliminary data.</text>
</comment>
<organism evidence="7 8">
    <name type="scientific">Paraclostridium ghonii</name>
    <dbReference type="NCBI Taxonomy" id="29358"/>
    <lineage>
        <taxon>Bacteria</taxon>
        <taxon>Bacillati</taxon>
        <taxon>Bacillota</taxon>
        <taxon>Clostridia</taxon>
        <taxon>Peptostreptococcales</taxon>
        <taxon>Peptostreptococcaceae</taxon>
        <taxon>Paraclostridium</taxon>
    </lineage>
</organism>
<keyword evidence="3 5" id="KW-1133">Transmembrane helix</keyword>
<evidence type="ECO:0000256" key="2">
    <source>
        <dbReference type="ARBA" id="ARBA00022692"/>
    </source>
</evidence>
<comment type="subcellular location">
    <subcellularLocation>
        <location evidence="1">Membrane</location>
        <topology evidence="1">Multi-pass membrane protein</topology>
    </subcellularLocation>
</comment>
<name>A0ABU0MYA1_9FIRM</name>